<comment type="subcellular location">
    <subcellularLocation>
        <location evidence="1">Membrane</location>
        <topology evidence="1">Multi-pass membrane protein</topology>
    </subcellularLocation>
</comment>
<dbReference type="AlphaFoldDB" id="A0A376U981"/>
<evidence type="ECO:0000256" key="2">
    <source>
        <dbReference type="ARBA" id="ARBA00009773"/>
    </source>
</evidence>
<accession>A0A376U981</accession>
<dbReference type="InterPro" id="IPR002549">
    <property type="entry name" value="AI-2E-like"/>
</dbReference>
<dbReference type="EMBL" id="UGCP01000002">
    <property type="protein sequence ID" value="STI85907.1"/>
    <property type="molecule type" value="Genomic_DNA"/>
</dbReference>
<reference evidence="7 8" key="1">
    <citation type="submission" date="2018-06" db="EMBL/GenBank/DDBJ databases">
        <authorList>
            <consortium name="Pathogen Informatics"/>
            <person name="Doyle S."/>
        </authorList>
    </citation>
    <scope>NUCLEOTIDE SEQUENCE [LARGE SCALE GENOMIC DNA]</scope>
    <source>
        <strain evidence="7 8">NCTC8622</strain>
    </source>
</reference>
<organism evidence="7 8">
    <name type="scientific">Escherichia coli</name>
    <dbReference type="NCBI Taxonomy" id="562"/>
    <lineage>
        <taxon>Bacteria</taxon>
        <taxon>Pseudomonadati</taxon>
        <taxon>Pseudomonadota</taxon>
        <taxon>Gammaproteobacteria</taxon>
        <taxon>Enterobacterales</taxon>
        <taxon>Enterobacteriaceae</taxon>
        <taxon>Escherichia</taxon>
    </lineage>
</organism>
<comment type="similarity">
    <text evidence="2">Belongs to the autoinducer-2 exporter (AI-2E) (TC 2.A.86) family.</text>
</comment>
<evidence type="ECO:0000313" key="8">
    <source>
        <dbReference type="Proteomes" id="UP000254079"/>
    </source>
</evidence>
<feature type="transmembrane region" description="Helical" evidence="6">
    <location>
        <begin position="20"/>
        <end position="48"/>
    </location>
</feature>
<keyword evidence="4 6" id="KW-1133">Transmembrane helix</keyword>
<protein>
    <submittedName>
        <fullName evidence="7">Putative inner membrane protein</fullName>
    </submittedName>
</protein>
<gene>
    <name evidence="7" type="primary">ydiK_1</name>
    <name evidence="7" type="ORF">NCTC8622_05017</name>
</gene>
<evidence type="ECO:0000256" key="3">
    <source>
        <dbReference type="ARBA" id="ARBA00022692"/>
    </source>
</evidence>
<evidence type="ECO:0000256" key="1">
    <source>
        <dbReference type="ARBA" id="ARBA00004141"/>
    </source>
</evidence>
<sequence>MVGTLDNVIRPMLIRMGADLPLILILSGVIGGLIAFGMIGLFIGPVLLAVSWRLFAAWVEEVPPPTDQPEEILEELGEIEKPNK</sequence>
<proteinExistence type="inferred from homology"/>
<keyword evidence="3 6" id="KW-0812">Transmembrane</keyword>
<dbReference type="Proteomes" id="UP000254079">
    <property type="component" value="Unassembled WGS sequence"/>
</dbReference>
<evidence type="ECO:0000256" key="5">
    <source>
        <dbReference type="ARBA" id="ARBA00023136"/>
    </source>
</evidence>
<dbReference type="GO" id="GO:0016020">
    <property type="term" value="C:membrane"/>
    <property type="evidence" value="ECO:0007669"/>
    <property type="project" value="UniProtKB-SubCell"/>
</dbReference>
<keyword evidence="5 6" id="KW-0472">Membrane</keyword>
<evidence type="ECO:0000256" key="4">
    <source>
        <dbReference type="ARBA" id="ARBA00022989"/>
    </source>
</evidence>
<evidence type="ECO:0000313" key="7">
    <source>
        <dbReference type="EMBL" id="STI85907.1"/>
    </source>
</evidence>
<name>A0A376U981_ECOLX</name>
<dbReference type="Pfam" id="PF01594">
    <property type="entry name" value="AI-2E_transport"/>
    <property type="match status" value="1"/>
</dbReference>
<evidence type="ECO:0000256" key="6">
    <source>
        <dbReference type="SAM" id="Phobius"/>
    </source>
</evidence>